<gene>
    <name evidence="1" type="ORF">HUK82_01820</name>
</gene>
<dbReference type="Proteomes" id="UP000585665">
    <property type="component" value="Unassembled WGS sequence"/>
</dbReference>
<accession>A0A850P3R3</accession>
<proteinExistence type="predicted"/>
<dbReference type="AlphaFoldDB" id="A0A850P3R3"/>
<protein>
    <submittedName>
        <fullName evidence="1">Uncharacterized protein</fullName>
    </submittedName>
</protein>
<evidence type="ECO:0000313" key="1">
    <source>
        <dbReference type="EMBL" id="NVN39305.1"/>
    </source>
</evidence>
<dbReference type="SUPFAM" id="SSF69279">
    <property type="entry name" value="Phage tail proteins"/>
    <property type="match status" value="1"/>
</dbReference>
<name>A0A850P3R3_9PROT</name>
<comment type="caution">
    <text evidence="1">The sequence shown here is derived from an EMBL/GenBank/DDBJ whole genome shotgun (WGS) entry which is preliminary data.</text>
</comment>
<dbReference type="EMBL" id="JABXXR010000006">
    <property type="protein sequence ID" value="NVN39305.1"/>
    <property type="molecule type" value="Genomic_DNA"/>
</dbReference>
<sequence length="325" mass="35325">MRAVRSSEESDALAALLRATAFVDRTTVLLEVSASLTSEWTTIFQGVVDHIELEPLTSSLILECRDYLALLIDLRVASSWLNMTGAELAEAAILEAGLIPGVEFTAAMVGQFWQIDHRRTSAVAASRFQSAYDLVLSVASSFGCELYAMGRKVMCVPIVLEALDPGTVGNVQMEFSSASTGADFCVRHISVARDLVNTSGLSVQMLSWDSRQRSKGEVSVQGGSVVQSATRNSAAFHSFRMPGLREDDLQRVAIEKYNALSAHEYVVRVEGPANTSIGARSFLRLGGTGTAWDRVYSVDQCIYRFDSQEGFTQAMTLRDRSGALA</sequence>
<keyword evidence="2" id="KW-1185">Reference proteome</keyword>
<organism evidence="1 2">
    <name type="scientific">Ameyamaea chiangmaiensis</name>
    <dbReference type="NCBI Taxonomy" id="442969"/>
    <lineage>
        <taxon>Bacteria</taxon>
        <taxon>Pseudomonadati</taxon>
        <taxon>Pseudomonadota</taxon>
        <taxon>Alphaproteobacteria</taxon>
        <taxon>Acetobacterales</taxon>
        <taxon>Acetobacteraceae</taxon>
        <taxon>Ameyamaea</taxon>
    </lineage>
</organism>
<reference evidence="1 2" key="1">
    <citation type="submission" date="2020-06" db="EMBL/GenBank/DDBJ databases">
        <title>Description of novel acetic acid bacteria.</title>
        <authorList>
            <person name="Sombolestani A."/>
        </authorList>
    </citation>
    <scope>NUCLEOTIDE SEQUENCE [LARGE SCALE GENOMIC DNA]</scope>
    <source>
        <strain evidence="1 2">LMG 27010</strain>
    </source>
</reference>
<dbReference type="RefSeq" id="WP_176612323.1">
    <property type="nucleotide sequence ID" value="NZ_JABXXR010000006.1"/>
</dbReference>
<evidence type="ECO:0000313" key="2">
    <source>
        <dbReference type="Proteomes" id="UP000585665"/>
    </source>
</evidence>